<evidence type="ECO:0000256" key="1">
    <source>
        <dbReference type="SAM" id="MobiDB-lite"/>
    </source>
</evidence>
<feature type="compositionally biased region" description="Polar residues" evidence="1">
    <location>
        <begin position="343"/>
        <end position="369"/>
    </location>
</feature>
<gene>
    <name evidence="2" type="ORF">RF11_10043</name>
</gene>
<dbReference type="AlphaFoldDB" id="A0A0C2NH77"/>
<accession>A0A0C2NH77</accession>
<feature type="compositionally biased region" description="Polar residues" evidence="1">
    <location>
        <begin position="159"/>
        <end position="172"/>
    </location>
</feature>
<feature type="compositionally biased region" description="Basic and acidic residues" evidence="1">
    <location>
        <begin position="331"/>
        <end position="342"/>
    </location>
</feature>
<protein>
    <submittedName>
        <fullName evidence="2">Uncharacterized protein</fullName>
    </submittedName>
</protein>
<name>A0A0C2NH77_THEKT</name>
<dbReference type="EMBL" id="JWZT01000869">
    <property type="protein sequence ID" value="KII73372.1"/>
    <property type="molecule type" value="Genomic_DNA"/>
</dbReference>
<organism evidence="2 3">
    <name type="scientific">Thelohanellus kitauei</name>
    <name type="common">Myxosporean</name>
    <dbReference type="NCBI Taxonomy" id="669202"/>
    <lineage>
        <taxon>Eukaryota</taxon>
        <taxon>Metazoa</taxon>
        <taxon>Cnidaria</taxon>
        <taxon>Myxozoa</taxon>
        <taxon>Myxosporea</taxon>
        <taxon>Bivalvulida</taxon>
        <taxon>Platysporina</taxon>
        <taxon>Myxobolidae</taxon>
        <taxon>Thelohanellus</taxon>
    </lineage>
</organism>
<feature type="region of interest" description="Disordered" evidence="1">
    <location>
        <begin position="331"/>
        <end position="369"/>
    </location>
</feature>
<proteinExistence type="predicted"/>
<keyword evidence="3" id="KW-1185">Reference proteome</keyword>
<evidence type="ECO:0000313" key="2">
    <source>
        <dbReference type="EMBL" id="KII73372.1"/>
    </source>
</evidence>
<sequence length="560" mass="61438">MPKVAIHCVAKLFKVILCSRQVTDDVSVNLVITDQNVQSATHSIRSTIAYEMGCLIDPITVVATLALPNMEAVKQPASIANGWPGSLNIVATVPSYYALYCHYGATCSLNPRAIPETSGLHSPGIKALLLTGSHSTIQEVIASLAILLKAVMSSTLQTGMTEQHMPSDQNYNPDRGSEPQYEAAQPSGCSVYNSIHLTREGIDECQVYTLRTNGSAMPGLGNSVNQGVFTLVEDATKLIPKWVKASRGYLLVPEYQIVDGIFLQPTIPTNSPTLFMRGCLCCMTRHKCYQAFRIGHTEDEMACYETKHWLLCLKEHNKYHYCIASPIRRDSSQTDKPFESDSAKITTTDSAIKSSSAPINMTSEPSVDHNSVPLPQLPMITYRVLSDTREECQAGNHGSNYSLIRAWVFTLNMPEVASRHPQQIHIQILAQYYATCRRELVAVGIVIQDLLVVFATMVVKAEKCQRRRLSECKQLACIGKLVITDQNVQSATHSIRSTIAFEMGCLIDPITVVATLALPNMEAVKQPASIANGWPGSLNIVATVPSYYALYCHYGATCSV</sequence>
<comment type="caution">
    <text evidence="2">The sequence shown here is derived from an EMBL/GenBank/DDBJ whole genome shotgun (WGS) entry which is preliminary data.</text>
</comment>
<feature type="region of interest" description="Disordered" evidence="1">
    <location>
        <begin position="159"/>
        <end position="183"/>
    </location>
</feature>
<evidence type="ECO:0000313" key="3">
    <source>
        <dbReference type="Proteomes" id="UP000031668"/>
    </source>
</evidence>
<dbReference type="Proteomes" id="UP000031668">
    <property type="component" value="Unassembled WGS sequence"/>
</dbReference>
<reference evidence="2 3" key="1">
    <citation type="journal article" date="2014" name="Genome Biol. Evol.">
        <title>The genome of the myxosporean Thelohanellus kitauei shows adaptations to nutrient acquisition within its fish host.</title>
        <authorList>
            <person name="Yang Y."/>
            <person name="Xiong J."/>
            <person name="Zhou Z."/>
            <person name="Huo F."/>
            <person name="Miao W."/>
            <person name="Ran C."/>
            <person name="Liu Y."/>
            <person name="Zhang J."/>
            <person name="Feng J."/>
            <person name="Wang M."/>
            <person name="Wang M."/>
            <person name="Wang L."/>
            <person name="Yao B."/>
        </authorList>
    </citation>
    <scope>NUCLEOTIDE SEQUENCE [LARGE SCALE GENOMIC DNA]</scope>
    <source>
        <strain evidence="2">Wuqing</strain>
    </source>
</reference>